<dbReference type="InterPro" id="IPR017871">
    <property type="entry name" value="ABC_transporter-like_CS"/>
</dbReference>
<keyword evidence="8" id="KW-1278">Translocase</keyword>
<dbReference type="OrthoDB" id="9802264at2"/>
<evidence type="ECO:0000256" key="7">
    <source>
        <dbReference type="ARBA" id="ARBA00022840"/>
    </source>
</evidence>
<dbReference type="SMART" id="SM00382">
    <property type="entry name" value="AAA"/>
    <property type="match status" value="1"/>
</dbReference>
<dbReference type="STRING" id="1397694.GCA_000702585_02117"/>
<evidence type="ECO:0000256" key="1">
    <source>
        <dbReference type="ARBA" id="ARBA00004202"/>
    </source>
</evidence>
<dbReference type="AlphaFoldDB" id="A0A377FTV8"/>
<dbReference type="InterPro" id="IPR003593">
    <property type="entry name" value="AAA+_ATPase"/>
</dbReference>
<keyword evidence="4" id="KW-1003">Cell membrane</keyword>
<keyword evidence="7 11" id="KW-0067">ATP-binding</keyword>
<dbReference type="InterPro" id="IPR050388">
    <property type="entry name" value="ABC_Ni/Peptide_Import"/>
</dbReference>
<dbReference type="InterPro" id="IPR003439">
    <property type="entry name" value="ABC_transporter-like_ATP-bd"/>
</dbReference>
<dbReference type="GO" id="GO:0005886">
    <property type="term" value="C:plasma membrane"/>
    <property type="evidence" value="ECO:0007669"/>
    <property type="project" value="UniProtKB-SubCell"/>
</dbReference>
<protein>
    <submittedName>
        <fullName evidence="11">Glutathione import ATP-binding protein GsiA</fullName>
        <ecNumber evidence="11">3.6.3.-</ecNumber>
    </submittedName>
</protein>
<evidence type="ECO:0000256" key="4">
    <source>
        <dbReference type="ARBA" id="ARBA00022475"/>
    </source>
</evidence>
<dbReference type="PROSITE" id="PS00211">
    <property type="entry name" value="ABC_TRANSPORTER_1"/>
    <property type="match status" value="1"/>
</dbReference>
<gene>
    <name evidence="11" type="primary">gsiA_1</name>
    <name evidence="11" type="ORF">NCTC13163_01620</name>
</gene>
<dbReference type="PANTHER" id="PTHR43297">
    <property type="entry name" value="OLIGOPEPTIDE TRANSPORT ATP-BINDING PROTEIN APPD"/>
    <property type="match status" value="1"/>
</dbReference>
<feature type="domain" description="ABC transporter" evidence="10">
    <location>
        <begin position="2"/>
        <end position="239"/>
    </location>
</feature>
<evidence type="ECO:0000313" key="11">
    <source>
        <dbReference type="EMBL" id="STO08250.1"/>
    </source>
</evidence>
<dbReference type="PROSITE" id="PS50893">
    <property type="entry name" value="ABC_TRANSPORTER_2"/>
    <property type="match status" value="1"/>
</dbReference>
<evidence type="ECO:0000256" key="6">
    <source>
        <dbReference type="ARBA" id="ARBA00022741"/>
    </source>
</evidence>
<comment type="subcellular location">
    <subcellularLocation>
        <location evidence="1">Cell membrane</location>
        <topology evidence="1">Peripheral membrane protein</topology>
    </subcellularLocation>
</comment>
<comment type="similarity">
    <text evidence="2">Belongs to the ABC transporter superfamily.</text>
</comment>
<name>A0A377FTV8_9BACL</name>
<dbReference type="PANTHER" id="PTHR43297:SF14">
    <property type="entry name" value="ATPASE AAA-TYPE CORE DOMAIN-CONTAINING PROTEIN"/>
    <property type="match status" value="1"/>
</dbReference>
<evidence type="ECO:0000313" key="12">
    <source>
        <dbReference type="Proteomes" id="UP000254060"/>
    </source>
</evidence>
<evidence type="ECO:0000256" key="8">
    <source>
        <dbReference type="ARBA" id="ARBA00022967"/>
    </source>
</evidence>
<evidence type="ECO:0000256" key="5">
    <source>
        <dbReference type="ARBA" id="ARBA00022519"/>
    </source>
</evidence>
<dbReference type="Pfam" id="PF00005">
    <property type="entry name" value="ABC_tran"/>
    <property type="match status" value="1"/>
</dbReference>
<dbReference type="Proteomes" id="UP000254060">
    <property type="component" value="Unassembled WGS sequence"/>
</dbReference>
<dbReference type="InterPro" id="IPR027417">
    <property type="entry name" value="P-loop_NTPase"/>
</dbReference>
<evidence type="ECO:0000256" key="2">
    <source>
        <dbReference type="ARBA" id="ARBA00005417"/>
    </source>
</evidence>
<dbReference type="GO" id="GO:0016887">
    <property type="term" value="F:ATP hydrolysis activity"/>
    <property type="evidence" value="ECO:0007669"/>
    <property type="project" value="InterPro"/>
</dbReference>
<evidence type="ECO:0000256" key="3">
    <source>
        <dbReference type="ARBA" id="ARBA00022448"/>
    </source>
</evidence>
<dbReference type="RefSeq" id="WP_029335168.1">
    <property type="nucleotide sequence ID" value="NZ_UGGP01000001.1"/>
</dbReference>
<evidence type="ECO:0000256" key="9">
    <source>
        <dbReference type="ARBA" id="ARBA00023136"/>
    </source>
</evidence>
<keyword evidence="6" id="KW-0547">Nucleotide-binding</keyword>
<organism evidence="11 12">
    <name type="scientific">Exiguobacterium aurantiacum</name>
    <dbReference type="NCBI Taxonomy" id="33987"/>
    <lineage>
        <taxon>Bacteria</taxon>
        <taxon>Bacillati</taxon>
        <taxon>Bacillota</taxon>
        <taxon>Bacilli</taxon>
        <taxon>Bacillales</taxon>
        <taxon>Bacillales Family XII. Incertae Sedis</taxon>
        <taxon>Exiguobacterium</taxon>
    </lineage>
</organism>
<proteinExistence type="inferred from homology"/>
<evidence type="ECO:0000259" key="10">
    <source>
        <dbReference type="PROSITE" id="PS50893"/>
    </source>
</evidence>
<dbReference type="EC" id="3.6.3.-" evidence="11"/>
<keyword evidence="5" id="KW-0997">Cell inner membrane</keyword>
<sequence length="256" mass="28656">MLRIDHLSIKHEERLLLQDVSLAIEQNKWVCLVGASGSGKSLLVKSILQMLPNTLQTTGTISWNDETIQSASNACSIYGCEIGYIPQQYTTSFAPFLTMEAHLRDLFASHEQTYDVTRIRSIMAEVHLPETLLSRYPGELSGGQLQRFSLVLAIVIKPRLLIADEITNALDVLTARQVTEWLKAMIGQTSSMLWVTHDLAEAMMYADHILVMKAGRIVDAGDRNHLLASSNPYTNSLLRAAPIIKREDRLDHVTTR</sequence>
<dbReference type="EMBL" id="UGGP01000001">
    <property type="protein sequence ID" value="STO08250.1"/>
    <property type="molecule type" value="Genomic_DNA"/>
</dbReference>
<accession>A0A377FTV8</accession>
<keyword evidence="11" id="KW-0378">Hydrolase</keyword>
<dbReference type="SUPFAM" id="SSF52540">
    <property type="entry name" value="P-loop containing nucleoside triphosphate hydrolases"/>
    <property type="match status" value="1"/>
</dbReference>
<keyword evidence="9" id="KW-0472">Membrane</keyword>
<dbReference type="GO" id="GO:0005524">
    <property type="term" value="F:ATP binding"/>
    <property type="evidence" value="ECO:0007669"/>
    <property type="project" value="UniProtKB-KW"/>
</dbReference>
<dbReference type="Gene3D" id="3.40.50.300">
    <property type="entry name" value="P-loop containing nucleotide triphosphate hydrolases"/>
    <property type="match status" value="1"/>
</dbReference>
<reference evidence="11 12" key="1">
    <citation type="submission" date="2018-06" db="EMBL/GenBank/DDBJ databases">
        <authorList>
            <consortium name="Pathogen Informatics"/>
            <person name="Doyle S."/>
        </authorList>
    </citation>
    <scope>NUCLEOTIDE SEQUENCE [LARGE SCALE GENOMIC DNA]</scope>
    <source>
        <strain evidence="11 12">NCTC13163</strain>
    </source>
</reference>
<keyword evidence="3" id="KW-0813">Transport</keyword>